<protein>
    <submittedName>
        <fullName evidence="3">Methylmalonyl-CoA mutase subunit beta</fullName>
    </submittedName>
</protein>
<proteinExistence type="predicted"/>
<sequence length="458" mass="52912">MKNSLFDDFLKTTPAAWKNKIQVDLKGADYNDTLLWKTQEGIVVKPFYTQEDRSSLKIETPKKGFNICETIFVDDEKIANSLAIDALKRGANSVQFIAYKNFDYRKLLLNIDVKSIFIYFQFHFLEDTFQLEVSKFVNSEKTYFQTDIIGNLAETGNWFFNLKEDFIKLERIQKNATNCIAISGDLYQNCGATITQQLAYTLAHANEYLNKFGNTVAEKLSFSFSVGSNYFFEIAKLRAFRILWSALIEEYEIEDLEAHIFVQPSLRNKTIYDYNVNLLRTTSECMSAILGGSNTISNVSYDAIYHKSNEFGNRISRNQLLILQQESYFAEAQYFAEGSYYIESITQQLAENALTLFKQIEKSGGFLKQLKSGIIQKKIKESALKEENSFIQKEIILLGTNLQQNKEDKMQQDLELYPFVKQRNIKTLVPPLTRKRLSESLEKDRLHSEKSIEQNKNG</sequence>
<dbReference type="InterPro" id="IPR016176">
    <property type="entry name" value="Cbl-dep_enz_cat"/>
</dbReference>
<dbReference type="Proteomes" id="UP001228636">
    <property type="component" value="Unassembled WGS sequence"/>
</dbReference>
<dbReference type="PANTHER" id="PTHR48101:SF1">
    <property type="entry name" value="METHYLMALONYL-COA MUTASE, LARGE SUBUNIT"/>
    <property type="match status" value="1"/>
</dbReference>
<evidence type="ECO:0000259" key="2">
    <source>
        <dbReference type="Pfam" id="PF01642"/>
    </source>
</evidence>
<dbReference type="AlphaFoldDB" id="A0AAJ1VFU3"/>
<dbReference type="RefSeq" id="WP_261973941.1">
    <property type="nucleotide sequence ID" value="NZ_CP103460.1"/>
</dbReference>
<name>A0AAJ1VFU3_9FLAO</name>
<dbReference type="InterPro" id="IPR006099">
    <property type="entry name" value="MeMalonylCoA_mutase_a/b_cat"/>
</dbReference>
<gene>
    <name evidence="3" type="ORF">QWY81_06905</name>
</gene>
<accession>A0AAJ1VFU3</accession>
<dbReference type="GO" id="GO:0031419">
    <property type="term" value="F:cobalamin binding"/>
    <property type="evidence" value="ECO:0007669"/>
    <property type="project" value="InterPro"/>
</dbReference>
<dbReference type="GO" id="GO:0016866">
    <property type="term" value="F:intramolecular transferase activity"/>
    <property type="evidence" value="ECO:0007669"/>
    <property type="project" value="InterPro"/>
</dbReference>
<dbReference type="SUPFAM" id="SSF51703">
    <property type="entry name" value="Cobalamin (vitamin B12)-dependent enzymes"/>
    <property type="match status" value="1"/>
</dbReference>
<organism evidence="3 4">
    <name type="scientific">Polaribacter sejongensis</name>
    <dbReference type="NCBI Taxonomy" id="985043"/>
    <lineage>
        <taxon>Bacteria</taxon>
        <taxon>Pseudomonadati</taxon>
        <taxon>Bacteroidota</taxon>
        <taxon>Flavobacteriia</taxon>
        <taxon>Flavobacteriales</taxon>
        <taxon>Flavobacteriaceae</taxon>
    </lineage>
</organism>
<reference evidence="3 4" key="1">
    <citation type="journal article" date="2014" name="Int. J. Syst. Evol. Microbiol.">
        <title>Complete genome sequence of Corynebacterium casei LMG S-19264T (=DSM 44701T), isolated from a smear-ripened cheese.</title>
        <authorList>
            <consortium name="US DOE Joint Genome Institute (JGI-PGF)"/>
            <person name="Walter F."/>
            <person name="Albersmeier A."/>
            <person name="Kalinowski J."/>
            <person name="Ruckert C."/>
        </authorList>
    </citation>
    <scope>NUCLEOTIDE SEQUENCE [LARGE SCALE GENOMIC DNA]</scope>
    <source>
        <strain evidence="3 4">CECT 8670</strain>
    </source>
</reference>
<feature type="region of interest" description="Disordered" evidence="1">
    <location>
        <begin position="439"/>
        <end position="458"/>
    </location>
</feature>
<dbReference type="PANTHER" id="PTHR48101">
    <property type="entry name" value="METHYLMALONYL-COA MUTASE, MITOCHONDRIAL-RELATED"/>
    <property type="match status" value="1"/>
</dbReference>
<evidence type="ECO:0000313" key="4">
    <source>
        <dbReference type="Proteomes" id="UP001228636"/>
    </source>
</evidence>
<dbReference type="Gene3D" id="3.20.20.240">
    <property type="entry name" value="Methylmalonyl-CoA mutase"/>
    <property type="match status" value="2"/>
</dbReference>
<comment type="caution">
    <text evidence="3">The sequence shown here is derived from an EMBL/GenBank/DDBJ whole genome shotgun (WGS) entry which is preliminary data.</text>
</comment>
<feature type="domain" description="Methylmalonyl-CoA mutase alpha/beta chain catalytic" evidence="2">
    <location>
        <begin position="144"/>
        <end position="428"/>
    </location>
</feature>
<evidence type="ECO:0000313" key="3">
    <source>
        <dbReference type="EMBL" id="MDN3619183.1"/>
    </source>
</evidence>
<dbReference type="EMBL" id="JAUFQH010000005">
    <property type="protein sequence ID" value="MDN3619183.1"/>
    <property type="molecule type" value="Genomic_DNA"/>
</dbReference>
<dbReference type="CDD" id="cd03677">
    <property type="entry name" value="MM_CoA_mutase_beta"/>
    <property type="match status" value="1"/>
</dbReference>
<evidence type="ECO:0000256" key="1">
    <source>
        <dbReference type="SAM" id="MobiDB-lite"/>
    </source>
</evidence>
<dbReference type="Pfam" id="PF01642">
    <property type="entry name" value="MM_CoA_mutase"/>
    <property type="match status" value="1"/>
</dbReference>